<feature type="region of interest" description="Disordered" evidence="1">
    <location>
        <begin position="54"/>
        <end position="113"/>
    </location>
</feature>
<proteinExistence type="predicted"/>
<organism evidence="2 3">
    <name type="scientific">Purpureocillium takamizusanense</name>
    <dbReference type="NCBI Taxonomy" id="2060973"/>
    <lineage>
        <taxon>Eukaryota</taxon>
        <taxon>Fungi</taxon>
        <taxon>Dikarya</taxon>
        <taxon>Ascomycota</taxon>
        <taxon>Pezizomycotina</taxon>
        <taxon>Sordariomycetes</taxon>
        <taxon>Hypocreomycetidae</taxon>
        <taxon>Hypocreales</taxon>
        <taxon>Ophiocordycipitaceae</taxon>
        <taxon>Purpureocillium</taxon>
    </lineage>
</organism>
<reference evidence="2" key="1">
    <citation type="submission" date="2021-11" db="EMBL/GenBank/DDBJ databases">
        <title>Purpureocillium_takamizusanense_genome.</title>
        <authorList>
            <person name="Nguyen N.-H."/>
        </authorList>
    </citation>
    <scope>NUCLEOTIDE SEQUENCE</scope>
    <source>
        <strain evidence="2">PT3</strain>
    </source>
</reference>
<feature type="region of interest" description="Disordered" evidence="1">
    <location>
        <begin position="1"/>
        <end position="20"/>
    </location>
</feature>
<keyword evidence="3" id="KW-1185">Reference proteome</keyword>
<feature type="compositionally biased region" description="Polar residues" evidence="1">
    <location>
        <begin position="100"/>
        <end position="113"/>
    </location>
</feature>
<accession>A0A9Q8QGZ4</accession>
<feature type="compositionally biased region" description="Polar residues" evidence="1">
    <location>
        <begin position="80"/>
        <end position="93"/>
    </location>
</feature>
<dbReference type="KEGG" id="ptkz:JDV02_005250"/>
<evidence type="ECO:0000313" key="3">
    <source>
        <dbReference type="Proteomes" id="UP000829364"/>
    </source>
</evidence>
<dbReference type="Proteomes" id="UP000829364">
    <property type="component" value="Chromosome 4"/>
</dbReference>
<name>A0A9Q8QGZ4_9HYPO</name>
<gene>
    <name evidence="2" type="ORF">JDV02_005250</name>
</gene>
<protein>
    <submittedName>
        <fullName evidence="2">Uncharacterized protein</fullName>
    </submittedName>
</protein>
<evidence type="ECO:0000313" key="2">
    <source>
        <dbReference type="EMBL" id="UNI19031.1"/>
    </source>
</evidence>
<dbReference type="AlphaFoldDB" id="A0A9Q8QGZ4"/>
<dbReference type="RefSeq" id="XP_047842512.1">
    <property type="nucleotide sequence ID" value="XM_047986530.1"/>
</dbReference>
<evidence type="ECO:0000256" key="1">
    <source>
        <dbReference type="SAM" id="MobiDB-lite"/>
    </source>
</evidence>
<sequence length="113" mass="11946">MPHPWATSRRGPKAFKAGRYGHQPLTIQASTLRGDLSAHSQSSIAVVTIASYQPQGEDGRGQAGEDGTIRVPPESGVQLMPQTRVASTSSSRQHVGWRNVTGSGTQPPAKNCA</sequence>
<dbReference type="EMBL" id="CP086357">
    <property type="protein sequence ID" value="UNI19031.1"/>
    <property type="molecule type" value="Genomic_DNA"/>
</dbReference>
<dbReference type="GeneID" id="72067199"/>